<proteinExistence type="predicted"/>
<keyword evidence="2" id="KW-1185">Reference proteome</keyword>
<comment type="caution">
    <text evidence="1">The sequence shown here is derived from an EMBL/GenBank/DDBJ whole genome shotgun (WGS) entry which is preliminary data.</text>
</comment>
<dbReference type="Proteomes" id="UP001153332">
    <property type="component" value="Unassembled WGS sequence"/>
</dbReference>
<name>A0ACC2JA45_9PEZI</name>
<dbReference type="EMBL" id="JAPUUL010003066">
    <property type="protein sequence ID" value="KAJ8124387.1"/>
    <property type="molecule type" value="Genomic_DNA"/>
</dbReference>
<organism evidence="1 2">
    <name type="scientific">Lasiodiplodia mahajangana</name>
    <dbReference type="NCBI Taxonomy" id="1108764"/>
    <lineage>
        <taxon>Eukaryota</taxon>
        <taxon>Fungi</taxon>
        <taxon>Dikarya</taxon>
        <taxon>Ascomycota</taxon>
        <taxon>Pezizomycotina</taxon>
        <taxon>Dothideomycetes</taxon>
        <taxon>Dothideomycetes incertae sedis</taxon>
        <taxon>Botryosphaeriales</taxon>
        <taxon>Botryosphaeriaceae</taxon>
        <taxon>Lasiodiplodia</taxon>
    </lineage>
</organism>
<accession>A0ACC2JA45</accession>
<evidence type="ECO:0000313" key="2">
    <source>
        <dbReference type="Proteomes" id="UP001153332"/>
    </source>
</evidence>
<gene>
    <name evidence="1" type="ORF">O1611_g9252</name>
</gene>
<reference evidence="1" key="1">
    <citation type="submission" date="2022-12" db="EMBL/GenBank/DDBJ databases">
        <title>Genome Sequence of Lasiodiplodia mahajangana.</title>
        <authorList>
            <person name="Buettner E."/>
        </authorList>
    </citation>
    <scope>NUCLEOTIDE SEQUENCE</scope>
    <source>
        <strain evidence="1">VT137</strain>
    </source>
</reference>
<protein>
    <submittedName>
        <fullName evidence="1">Uncharacterized protein</fullName>
    </submittedName>
</protein>
<sequence>MNSETATLSSESAVNVDHVVIRVEKSELVQTISHSWNAQFVAWGQSGDRGIPYYVESGFPQYLLSQTKEFERVTMAPKRGLQQQQRRPDLSKRPRLDAHARMAIATPRRTAPRIEVYSPNIDTSEFSELTEDDEEPRNTALARMDGTVDVLEDEDLEGDPPLSASIPYGKSGREMRARRRAAEKQGEDFTEDEEEEQARVVDAKTEIEEPDKEEALWARMRMLKVR</sequence>
<evidence type="ECO:0000313" key="1">
    <source>
        <dbReference type="EMBL" id="KAJ8124387.1"/>
    </source>
</evidence>